<keyword evidence="1" id="KW-0812">Transmembrane</keyword>
<feature type="transmembrane region" description="Helical" evidence="1">
    <location>
        <begin position="27"/>
        <end position="52"/>
    </location>
</feature>
<evidence type="ECO:0000256" key="1">
    <source>
        <dbReference type="SAM" id="Phobius"/>
    </source>
</evidence>
<reference evidence="2" key="1">
    <citation type="submission" date="2023-03" db="EMBL/GenBank/DDBJ databases">
        <title>Massive genome expansion in bonnet fungi (Mycena s.s.) driven by repeated elements and novel gene families across ecological guilds.</title>
        <authorList>
            <consortium name="Lawrence Berkeley National Laboratory"/>
            <person name="Harder C.B."/>
            <person name="Miyauchi S."/>
            <person name="Viragh M."/>
            <person name="Kuo A."/>
            <person name="Thoen E."/>
            <person name="Andreopoulos B."/>
            <person name="Lu D."/>
            <person name="Skrede I."/>
            <person name="Drula E."/>
            <person name="Henrissat B."/>
            <person name="Morin E."/>
            <person name="Kohler A."/>
            <person name="Barry K."/>
            <person name="LaButti K."/>
            <person name="Morin E."/>
            <person name="Salamov A."/>
            <person name="Lipzen A."/>
            <person name="Mereny Z."/>
            <person name="Hegedus B."/>
            <person name="Baldrian P."/>
            <person name="Stursova M."/>
            <person name="Weitz H."/>
            <person name="Taylor A."/>
            <person name="Grigoriev I.V."/>
            <person name="Nagy L.G."/>
            <person name="Martin F."/>
            <person name="Kauserud H."/>
        </authorList>
    </citation>
    <scope>NUCLEOTIDE SEQUENCE</scope>
    <source>
        <strain evidence="2">CBHHK200</strain>
    </source>
</reference>
<keyword evidence="1" id="KW-1133">Transmembrane helix</keyword>
<sequence>MPVIPPADHILVSVHLRDATQENKIPVGAMVGGLAGGAFLAIICTAGLLLWARALRRAKEQKKEAHRTKTNTRYNALPKPWPKAYRPMLLRPVEARVKFTEKSDIPPRTPSAPKPLRSTKTQLAEQQHNTPMWGVPRLPSTATSASVYSAESAEEHQIRAPTSLILAALGSVEAVFTRASWGDRRAPPHRGSQATSGSAYSEDIGVGVAY</sequence>
<evidence type="ECO:0000313" key="2">
    <source>
        <dbReference type="EMBL" id="KAJ7046503.1"/>
    </source>
</evidence>
<accession>A0AAD6TLQ6</accession>
<keyword evidence="1" id="KW-0472">Membrane</keyword>
<dbReference type="EMBL" id="JARJCM010000002">
    <property type="protein sequence ID" value="KAJ7046503.1"/>
    <property type="molecule type" value="Genomic_DNA"/>
</dbReference>
<protein>
    <submittedName>
        <fullName evidence="2">Uncharacterized protein</fullName>
    </submittedName>
</protein>
<organism evidence="2 3">
    <name type="scientific">Mycena alexandri</name>
    <dbReference type="NCBI Taxonomy" id="1745969"/>
    <lineage>
        <taxon>Eukaryota</taxon>
        <taxon>Fungi</taxon>
        <taxon>Dikarya</taxon>
        <taxon>Basidiomycota</taxon>
        <taxon>Agaricomycotina</taxon>
        <taxon>Agaricomycetes</taxon>
        <taxon>Agaricomycetidae</taxon>
        <taxon>Agaricales</taxon>
        <taxon>Marasmiineae</taxon>
        <taxon>Mycenaceae</taxon>
        <taxon>Mycena</taxon>
    </lineage>
</organism>
<gene>
    <name evidence="2" type="ORF">C8F04DRAFT_198683</name>
</gene>
<dbReference type="Proteomes" id="UP001218188">
    <property type="component" value="Unassembled WGS sequence"/>
</dbReference>
<comment type="caution">
    <text evidence="2">The sequence shown here is derived from an EMBL/GenBank/DDBJ whole genome shotgun (WGS) entry which is preliminary data.</text>
</comment>
<evidence type="ECO:0000313" key="3">
    <source>
        <dbReference type="Proteomes" id="UP001218188"/>
    </source>
</evidence>
<keyword evidence="3" id="KW-1185">Reference proteome</keyword>
<proteinExistence type="predicted"/>
<dbReference type="AlphaFoldDB" id="A0AAD6TLQ6"/>
<name>A0AAD6TLQ6_9AGAR</name>